<feature type="region of interest" description="Disordered" evidence="1">
    <location>
        <begin position="61"/>
        <end position="84"/>
    </location>
</feature>
<accession>A0AAD7WSQ3</accession>
<evidence type="ECO:0000313" key="2">
    <source>
        <dbReference type="EMBL" id="KAJ8407862.1"/>
    </source>
</evidence>
<name>A0AAD7WSQ3_9TELE</name>
<evidence type="ECO:0000256" key="1">
    <source>
        <dbReference type="SAM" id="MobiDB-lite"/>
    </source>
</evidence>
<sequence length="127" mass="14063">MASTEDRAVGRECSCKPPRRRAINAPARRVAEPCKSRRCAEHAGDSEGYKWLLRVARSLAEPRAGTPPPGLAQWGPARGTNPRDRGAEMRLQWRSPDGVLRHLKVTSVRSRARLGRRTQARTATAEA</sequence>
<organism evidence="2 3">
    <name type="scientific">Aldrovandia affinis</name>
    <dbReference type="NCBI Taxonomy" id="143900"/>
    <lineage>
        <taxon>Eukaryota</taxon>
        <taxon>Metazoa</taxon>
        <taxon>Chordata</taxon>
        <taxon>Craniata</taxon>
        <taxon>Vertebrata</taxon>
        <taxon>Euteleostomi</taxon>
        <taxon>Actinopterygii</taxon>
        <taxon>Neopterygii</taxon>
        <taxon>Teleostei</taxon>
        <taxon>Notacanthiformes</taxon>
        <taxon>Halosauridae</taxon>
        <taxon>Aldrovandia</taxon>
    </lineage>
</organism>
<dbReference type="EMBL" id="JAINUG010000037">
    <property type="protein sequence ID" value="KAJ8407862.1"/>
    <property type="molecule type" value="Genomic_DNA"/>
</dbReference>
<comment type="caution">
    <text evidence="2">The sequence shown here is derived from an EMBL/GenBank/DDBJ whole genome shotgun (WGS) entry which is preliminary data.</text>
</comment>
<dbReference type="AlphaFoldDB" id="A0AAD7WSQ3"/>
<proteinExistence type="predicted"/>
<dbReference type="Proteomes" id="UP001221898">
    <property type="component" value="Unassembled WGS sequence"/>
</dbReference>
<protein>
    <submittedName>
        <fullName evidence="2">Uncharacterized protein</fullName>
    </submittedName>
</protein>
<evidence type="ECO:0000313" key="3">
    <source>
        <dbReference type="Proteomes" id="UP001221898"/>
    </source>
</evidence>
<keyword evidence="3" id="KW-1185">Reference proteome</keyword>
<gene>
    <name evidence="2" type="ORF">AAFF_G00269060</name>
</gene>
<reference evidence="2" key="1">
    <citation type="journal article" date="2023" name="Science">
        <title>Genome structures resolve the early diversification of teleost fishes.</title>
        <authorList>
            <person name="Parey E."/>
            <person name="Louis A."/>
            <person name="Montfort J."/>
            <person name="Bouchez O."/>
            <person name="Roques C."/>
            <person name="Iampietro C."/>
            <person name="Lluch J."/>
            <person name="Castinel A."/>
            <person name="Donnadieu C."/>
            <person name="Desvignes T."/>
            <person name="Floi Bucao C."/>
            <person name="Jouanno E."/>
            <person name="Wen M."/>
            <person name="Mejri S."/>
            <person name="Dirks R."/>
            <person name="Jansen H."/>
            <person name="Henkel C."/>
            <person name="Chen W.J."/>
            <person name="Zahm M."/>
            <person name="Cabau C."/>
            <person name="Klopp C."/>
            <person name="Thompson A.W."/>
            <person name="Robinson-Rechavi M."/>
            <person name="Braasch I."/>
            <person name="Lecointre G."/>
            <person name="Bobe J."/>
            <person name="Postlethwait J.H."/>
            <person name="Berthelot C."/>
            <person name="Roest Crollius H."/>
            <person name="Guiguen Y."/>
        </authorList>
    </citation>
    <scope>NUCLEOTIDE SEQUENCE</scope>
    <source>
        <strain evidence="2">NC1722</strain>
    </source>
</reference>